<evidence type="ECO:0000313" key="1">
    <source>
        <dbReference type="EMBL" id="VVC31261.1"/>
    </source>
</evidence>
<proteinExistence type="predicted"/>
<reference evidence="1 2" key="1">
    <citation type="submission" date="2019-08" db="EMBL/GenBank/DDBJ databases">
        <authorList>
            <person name="Alioto T."/>
            <person name="Alioto T."/>
            <person name="Gomez Garrido J."/>
        </authorList>
    </citation>
    <scope>NUCLEOTIDE SEQUENCE [LARGE SCALE GENOMIC DNA]</scope>
</reference>
<evidence type="ECO:0000313" key="2">
    <source>
        <dbReference type="Proteomes" id="UP000325440"/>
    </source>
</evidence>
<gene>
    <name evidence="1" type="ORF">CINCED_3A003600</name>
</gene>
<feature type="non-terminal residue" evidence="1">
    <location>
        <position position="146"/>
    </location>
</feature>
<name>A0A5E4MG52_9HEMI</name>
<dbReference type="OrthoDB" id="6621062at2759"/>
<organism evidence="1 2">
    <name type="scientific">Cinara cedri</name>
    <dbReference type="NCBI Taxonomy" id="506608"/>
    <lineage>
        <taxon>Eukaryota</taxon>
        <taxon>Metazoa</taxon>
        <taxon>Ecdysozoa</taxon>
        <taxon>Arthropoda</taxon>
        <taxon>Hexapoda</taxon>
        <taxon>Insecta</taxon>
        <taxon>Pterygota</taxon>
        <taxon>Neoptera</taxon>
        <taxon>Paraneoptera</taxon>
        <taxon>Hemiptera</taxon>
        <taxon>Sternorrhyncha</taxon>
        <taxon>Aphidomorpha</taxon>
        <taxon>Aphidoidea</taxon>
        <taxon>Aphididae</taxon>
        <taxon>Lachninae</taxon>
        <taxon>Cinara</taxon>
    </lineage>
</organism>
<keyword evidence="2" id="KW-1185">Reference proteome</keyword>
<feature type="non-terminal residue" evidence="1">
    <location>
        <position position="1"/>
    </location>
</feature>
<dbReference type="EMBL" id="CABPRJ010000730">
    <property type="protein sequence ID" value="VVC31261.1"/>
    <property type="molecule type" value="Genomic_DNA"/>
</dbReference>
<dbReference type="AlphaFoldDB" id="A0A5E4MG52"/>
<protein>
    <submittedName>
        <fullName evidence="1">Uncharacterized protein</fullName>
    </submittedName>
</protein>
<dbReference type="Proteomes" id="UP000325440">
    <property type="component" value="Unassembled WGS sequence"/>
</dbReference>
<accession>A0A5E4MG52</accession>
<sequence>LERQVLRENCKRKASDTISVRPIKIIRTELVKKKAMYDKQRQIYPAFPKSLTESIEQLKSVENNDVLKVKGDQFVFVPDNKLCMLFLTMRRNIISSYIINCLRNGFYIPVVYFFSSEKFKQTCIDMWLFLQKLSGKQKYLSGVLVT</sequence>